<comment type="caution">
    <text evidence="1">The sequence shown here is derived from an EMBL/GenBank/DDBJ whole genome shotgun (WGS) entry which is preliminary data.</text>
</comment>
<keyword evidence="2" id="KW-1185">Reference proteome</keyword>
<sequence>MLLLLLPTERDRMKGFTREYSNYVSCFLVDGDNTALGSEVSVCLIGR</sequence>
<proteinExistence type="predicted"/>
<dbReference type="Proteomes" id="UP001239795">
    <property type="component" value="Unassembled WGS sequence"/>
</dbReference>
<evidence type="ECO:0000313" key="2">
    <source>
        <dbReference type="Proteomes" id="UP001239795"/>
    </source>
</evidence>
<name>A0AAI9U5Z9_9PEZI</name>
<reference evidence="1 2" key="1">
    <citation type="submission" date="2016-10" db="EMBL/GenBank/DDBJ databases">
        <title>The genome sequence of Colletotrichum fioriniae PJ7.</title>
        <authorList>
            <person name="Baroncelli R."/>
        </authorList>
    </citation>
    <scope>NUCLEOTIDE SEQUENCE [LARGE SCALE GENOMIC DNA]</scope>
    <source>
        <strain evidence="1">Col 31</strain>
    </source>
</reference>
<dbReference type="EMBL" id="MLGG01000046">
    <property type="protein sequence ID" value="KAK1452338.1"/>
    <property type="molecule type" value="Genomic_DNA"/>
</dbReference>
<dbReference type="AlphaFoldDB" id="A0AAI9U5Z9"/>
<organism evidence="1 2">
    <name type="scientific">Colletotrichum melonis</name>
    <dbReference type="NCBI Taxonomy" id="1209925"/>
    <lineage>
        <taxon>Eukaryota</taxon>
        <taxon>Fungi</taxon>
        <taxon>Dikarya</taxon>
        <taxon>Ascomycota</taxon>
        <taxon>Pezizomycotina</taxon>
        <taxon>Sordariomycetes</taxon>
        <taxon>Hypocreomycetidae</taxon>
        <taxon>Glomerellales</taxon>
        <taxon>Glomerellaceae</taxon>
        <taxon>Colletotrichum</taxon>
        <taxon>Colletotrichum acutatum species complex</taxon>
    </lineage>
</organism>
<accession>A0AAI9U5Z9</accession>
<protein>
    <submittedName>
        <fullName evidence="1">Uncharacterized protein</fullName>
    </submittedName>
</protein>
<gene>
    <name evidence="1" type="ORF">CMEL01_06912</name>
</gene>
<evidence type="ECO:0000313" key="1">
    <source>
        <dbReference type="EMBL" id="KAK1452338.1"/>
    </source>
</evidence>